<accession>A0A2U3D8W2</accession>
<sequence length="100" mass="10976">MKPQGLQEEVVVKKSFSVEGIAMGIGLGVLAVLLAPVVKRQIRPAGEAIASGIGALAQGARKWYEVTKEEVEDLFAEAQFERMKRSLDQEIEEPVQPPRM</sequence>
<feature type="transmembrane region" description="Helical" evidence="1">
    <location>
        <begin position="20"/>
        <end position="38"/>
    </location>
</feature>
<evidence type="ECO:0008006" key="4">
    <source>
        <dbReference type="Google" id="ProtNLM"/>
    </source>
</evidence>
<dbReference type="Proteomes" id="UP000245380">
    <property type="component" value="Unassembled WGS sequence"/>
</dbReference>
<keyword evidence="1" id="KW-0812">Transmembrane</keyword>
<keyword evidence="1" id="KW-0472">Membrane</keyword>
<evidence type="ECO:0000313" key="2">
    <source>
        <dbReference type="EMBL" id="PWI57716.1"/>
    </source>
</evidence>
<evidence type="ECO:0000313" key="3">
    <source>
        <dbReference type="Proteomes" id="UP000245380"/>
    </source>
</evidence>
<gene>
    <name evidence="2" type="ORF">BM613_06940</name>
</gene>
<evidence type="ECO:0000256" key="1">
    <source>
        <dbReference type="SAM" id="Phobius"/>
    </source>
</evidence>
<keyword evidence="1" id="KW-1133">Transmembrane helix</keyword>
<reference evidence="2 3" key="1">
    <citation type="submission" date="2016-11" db="EMBL/GenBank/DDBJ databases">
        <title>Comparative genomics of Acidibacillus ferroxidans species.</title>
        <authorList>
            <person name="Oliveira G."/>
            <person name="Nunes G."/>
            <person name="Oliveira R."/>
            <person name="Araujo F."/>
            <person name="Salim A."/>
            <person name="Scholte L."/>
            <person name="Morais D."/>
            <person name="Nancucheo I."/>
            <person name="Johnson D.B."/>
            <person name="Grail B."/>
            <person name="Bittencourt J."/>
            <person name="Valadares R."/>
        </authorList>
    </citation>
    <scope>NUCLEOTIDE SEQUENCE [LARGE SCALE GENOMIC DNA]</scope>
    <source>
        <strain evidence="2 3">Y002</strain>
    </source>
</reference>
<protein>
    <recommendedName>
        <fullName evidence="4">DUF5132 domain-containing protein</fullName>
    </recommendedName>
</protein>
<proteinExistence type="predicted"/>
<dbReference type="EMBL" id="MPDK01000009">
    <property type="protein sequence ID" value="PWI57716.1"/>
    <property type="molecule type" value="Genomic_DNA"/>
</dbReference>
<comment type="caution">
    <text evidence="2">The sequence shown here is derived from an EMBL/GenBank/DDBJ whole genome shotgun (WGS) entry which is preliminary data.</text>
</comment>
<keyword evidence="3" id="KW-1185">Reference proteome</keyword>
<name>A0A2U3D8W2_SULT2</name>
<organism evidence="2 3">
    <name type="scientific">Sulfoacidibacillus thermotolerans</name>
    <name type="common">Acidibacillus sulfuroxidans</name>
    <dbReference type="NCBI Taxonomy" id="1765684"/>
    <lineage>
        <taxon>Bacteria</taxon>
        <taxon>Bacillati</taxon>
        <taxon>Bacillota</taxon>
        <taxon>Bacilli</taxon>
        <taxon>Bacillales</taxon>
        <taxon>Alicyclobacillaceae</taxon>
        <taxon>Sulfoacidibacillus</taxon>
    </lineage>
</organism>
<dbReference type="AlphaFoldDB" id="A0A2U3D8W2"/>